<comment type="similarity">
    <text evidence="1">Belongs to the bacterial ring-hydroxylating dioxygenase alpha subunit family.</text>
</comment>
<feature type="domain" description="Rieske" evidence="9">
    <location>
        <begin position="41"/>
        <end position="151"/>
    </location>
</feature>
<organism evidence="10">
    <name type="scientific">hydrothermal vent metagenome</name>
    <dbReference type="NCBI Taxonomy" id="652676"/>
    <lineage>
        <taxon>unclassified sequences</taxon>
        <taxon>metagenomes</taxon>
        <taxon>ecological metagenomes</taxon>
    </lineage>
</organism>
<dbReference type="Pfam" id="PF00848">
    <property type="entry name" value="Ring_hydroxyl_A"/>
    <property type="match status" value="1"/>
</dbReference>
<dbReference type="InterPro" id="IPR015879">
    <property type="entry name" value="Ring_hydroxy_dOase_asu_C_dom"/>
</dbReference>
<dbReference type="InterPro" id="IPR017941">
    <property type="entry name" value="Rieske_2Fe-2S"/>
</dbReference>
<evidence type="ECO:0000256" key="2">
    <source>
        <dbReference type="ARBA" id="ARBA00022714"/>
    </source>
</evidence>
<keyword evidence="2" id="KW-0001">2Fe-2S</keyword>
<dbReference type="GO" id="GO:0051213">
    <property type="term" value="F:dioxygenase activity"/>
    <property type="evidence" value="ECO:0007669"/>
    <property type="project" value="UniProtKB-KW"/>
</dbReference>
<dbReference type="Pfam" id="PF00355">
    <property type="entry name" value="Rieske"/>
    <property type="match status" value="1"/>
</dbReference>
<keyword evidence="6" id="KW-0408">Iron</keyword>
<keyword evidence="4 10" id="KW-0223">Dioxygenase</keyword>
<dbReference type="GO" id="GO:0051537">
    <property type="term" value="F:2 iron, 2 sulfur cluster binding"/>
    <property type="evidence" value="ECO:0007669"/>
    <property type="project" value="UniProtKB-KW"/>
</dbReference>
<dbReference type="SUPFAM" id="SSF55961">
    <property type="entry name" value="Bet v1-like"/>
    <property type="match status" value="1"/>
</dbReference>
<dbReference type="Gene3D" id="2.102.10.10">
    <property type="entry name" value="Rieske [2Fe-2S] iron-sulphur domain"/>
    <property type="match status" value="1"/>
</dbReference>
<dbReference type="PRINTS" id="PR00090">
    <property type="entry name" value="RNGDIOXGNASE"/>
</dbReference>
<keyword evidence="3" id="KW-0479">Metal-binding</keyword>
<evidence type="ECO:0000256" key="1">
    <source>
        <dbReference type="ARBA" id="ARBA00008751"/>
    </source>
</evidence>
<evidence type="ECO:0000256" key="3">
    <source>
        <dbReference type="ARBA" id="ARBA00022723"/>
    </source>
</evidence>
<dbReference type="EMBL" id="FAXA01000209">
    <property type="protein sequence ID" value="CUV02260.1"/>
    <property type="molecule type" value="Genomic_DNA"/>
</dbReference>
<reference evidence="10" key="1">
    <citation type="submission" date="2015-10" db="EMBL/GenBank/DDBJ databases">
        <authorList>
            <person name="Gilbert D.G."/>
        </authorList>
    </citation>
    <scope>NUCLEOTIDE SEQUENCE</scope>
</reference>
<evidence type="ECO:0000256" key="6">
    <source>
        <dbReference type="ARBA" id="ARBA00023004"/>
    </source>
</evidence>
<dbReference type="PANTHER" id="PTHR43756:SF1">
    <property type="entry name" value="3-PHENYLPROPIONATE_CINNAMIC ACID DIOXYGENASE SUBUNIT ALPHA"/>
    <property type="match status" value="1"/>
</dbReference>
<sequence>MAVSAKKYNVIDLKTGKLDSRIFSDPDIYREELEKVFGRTWLMIGHESLVPKVNDFFHTYMGEDRVILTRDGKGKLHAFLNMCRHRGNPIVRTDIGNTKNFFCPYHGWTYSNEGSLEYVPGEEEAYYGAMDRDSHSLIAARVETYAGIVFANWDSGAPSLEEYLGDARWCLDVAFNRLDAGTEAIGPVKWIEPLNWKTAVDNCSDNYHVPTTHLSAILVQARHFDLPRLTHEAQFESPNKHLFINGHSLTMRMLERPDQARQTHGVTQENRSLFEEYYRSTLAEAESRLGSVRAGKLQLGNHSIFPNGVLGLRLAHPRGPLETEFWHFVVLEKGMPDELKRALRMGSGNYNGVAGLFEQDDMDNWRGVSRSSLTPLARKYSQDLSMGVGRAGSNPDFPGMVAERYTSENNQRSFYRRWEEFMNAESWEDISIEPGTADFEGTATMNG</sequence>
<dbReference type="PROSITE" id="PS00570">
    <property type="entry name" value="RING_HYDROXYL_ALPHA"/>
    <property type="match status" value="1"/>
</dbReference>
<protein>
    <submittedName>
        <fullName evidence="10">Large subunit naph/bph dioxygenase</fullName>
    </submittedName>
</protein>
<evidence type="ECO:0000259" key="9">
    <source>
        <dbReference type="PROSITE" id="PS51296"/>
    </source>
</evidence>
<dbReference type="InterPro" id="IPR001663">
    <property type="entry name" value="Rng_hydr_dOase-A"/>
</dbReference>
<accession>A0A160VCC5</accession>
<dbReference type="InterPro" id="IPR036922">
    <property type="entry name" value="Rieske_2Fe-2S_sf"/>
</dbReference>
<evidence type="ECO:0000256" key="8">
    <source>
        <dbReference type="ARBA" id="ARBA00023027"/>
    </source>
</evidence>
<dbReference type="GO" id="GO:0005506">
    <property type="term" value="F:iron ion binding"/>
    <property type="evidence" value="ECO:0007669"/>
    <property type="project" value="InterPro"/>
</dbReference>
<evidence type="ECO:0000313" key="10">
    <source>
        <dbReference type="EMBL" id="CUV02260.1"/>
    </source>
</evidence>
<dbReference type="PANTHER" id="PTHR43756">
    <property type="entry name" value="CHOLINE MONOOXYGENASE, CHLOROPLASTIC"/>
    <property type="match status" value="1"/>
</dbReference>
<evidence type="ECO:0000256" key="5">
    <source>
        <dbReference type="ARBA" id="ARBA00023002"/>
    </source>
</evidence>
<keyword evidence="7" id="KW-0411">Iron-sulfur</keyword>
<gene>
    <name evidence="10" type="ORF">MGWOODY_Clf2085</name>
</gene>
<evidence type="ECO:0000256" key="7">
    <source>
        <dbReference type="ARBA" id="ARBA00023014"/>
    </source>
</evidence>
<evidence type="ECO:0000256" key="4">
    <source>
        <dbReference type="ARBA" id="ARBA00022964"/>
    </source>
</evidence>
<keyword evidence="8" id="KW-0520">NAD</keyword>
<name>A0A160VCC5_9ZZZZ</name>
<dbReference type="AlphaFoldDB" id="A0A160VCC5"/>
<proteinExistence type="inferred from homology"/>
<keyword evidence="5" id="KW-0560">Oxidoreductase</keyword>
<dbReference type="SUPFAM" id="SSF50022">
    <property type="entry name" value="ISP domain"/>
    <property type="match status" value="1"/>
</dbReference>
<dbReference type="PROSITE" id="PS51296">
    <property type="entry name" value="RIESKE"/>
    <property type="match status" value="1"/>
</dbReference>
<dbReference type="Gene3D" id="3.90.380.10">
    <property type="entry name" value="Naphthalene 1,2-dioxygenase Alpha Subunit, Chain A, domain 1"/>
    <property type="match status" value="1"/>
</dbReference>
<dbReference type="InterPro" id="IPR015881">
    <property type="entry name" value="ARHD_Rieske_2Fe_2S"/>
</dbReference>